<sequence>MRICRTLRLLFLSKGFTYDLSHYVDDFDPGIFGDALWVESFIEFCSTVPVLGNDAASGSDRPVTVIGYEQIVFAGGTMCVEWNVIAVL</sequence>
<dbReference type="STRING" id="410764.GA0061103_0662"/>
<keyword evidence="2" id="KW-1185">Reference proteome</keyword>
<accession>A0A1C3XBV4</accession>
<dbReference type="EMBL" id="FMAG01000014">
    <property type="protein sequence ID" value="SCB49691.1"/>
    <property type="molecule type" value="Genomic_DNA"/>
</dbReference>
<gene>
    <name evidence="1" type="ORF">GA0061103_0662</name>
</gene>
<name>A0A1C3XBV4_9HYPH</name>
<reference evidence="2" key="1">
    <citation type="submission" date="2016-08" db="EMBL/GenBank/DDBJ databases">
        <authorList>
            <person name="Varghese N."/>
            <person name="Submissions Spin"/>
        </authorList>
    </citation>
    <scope>NUCLEOTIDE SEQUENCE [LARGE SCALE GENOMIC DNA]</scope>
    <source>
        <strain evidence="2">HAMBI 2975</strain>
    </source>
</reference>
<dbReference type="Proteomes" id="UP000199101">
    <property type="component" value="Unassembled WGS sequence"/>
</dbReference>
<evidence type="ECO:0000313" key="2">
    <source>
        <dbReference type="Proteomes" id="UP000199101"/>
    </source>
</evidence>
<proteinExistence type="predicted"/>
<dbReference type="RefSeq" id="WP_092719847.1">
    <property type="nucleotide sequence ID" value="NZ_FMAG01000014.1"/>
</dbReference>
<organism evidence="1 2">
    <name type="scientific">Rhizobium multihospitium</name>
    <dbReference type="NCBI Taxonomy" id="410764"/>
    <lineage>
        <taxon>Bacteria</taxon>
        <taxon>Pseudomonadati</taxon>
        <taxon>Pseudomonadota</taxon>
        <taxon>Alphaproteobacteria</taxon>
        <taxon>Hyphomicrobiales</taxon>
        <taxon>Rhizobiaceae</taxon>
        <taxon>Rhizobium/Agrobacterium group</taxon>
        <taxon>Rhizobium</taxon>
    </lineage>
</organism>
<protein>
    <submittedName>
        <fullName evidence="1">Uncharacterized protein</fullName>
    </submittedName>
</protein>
<dbReference type="AlphaFoldDB" id="A0A1C3XBV4"/>
<evidence type="ECO:0000313" key="1">
    <source>
        <dbReference type="EMBL" id="SCB49691.1"/>
    </source>
</evidence>